<sequence length="170" mass="19493">MLSEHPVLERAVGPHTTISGKEVVNFASANYLKFVGHDKLLESCNFVLEKYGVGSCGPRGFYGTIDFHLDCEFRITKFLGTHDSILYSYGLSTLFNTIPCFCKKDNIIVVDEGVHWGILIQKGLYLSRSTIVYFKHNDMESLERTLEKITAQNKRVKKLRRYVVVEFVYQ</sequence>
<feature type="non-terminal residue" evidence="12">
    <location>
        <position position="1"/>
    </location>
</feature>
<feature type="domain" description="Aminotransferase class I/classII large" evidence="11">
    <location>
        <begin position="22"/>
        <end position="157"/>
    </location>
</feature>
<dbReference type="GO" id="GO:0016020">
    <property type="term" value="C:membrane"/>
    <property type="evidence" value="ECO:0007669"/>
    <property type="project" value="GOC"/>
</dbReference>
<evidence type="ECO:0000256" key="7">
    <source>
        <dbReference type="ARBA" id="ARBA00022898"/>
    </source>
</evidence>
<dbReference type="Pfam" id="PF00155">
    <property type="entry name" value="Aminotran_1_2"/>
    <property type="match status" value="1"/>
</dbReference>
<dbReference type="InterPro" id="IPR004839">
    <property type="entry name" value="Aminotransferase_I/II_large"/>
</dbReference>
<keyword evidence="7" id="KW-0663">Pyridoxal phosphate</keyword>
<evidence type="ECO:0000256" key="3">
    <source>
        <dbReference type="ARBA" id="ARBA00004991"/>
    </source>
</evidence>
<evidence type="ECO:0000313" key="12">
    <source>
        <dbReference type="EMBL" id="MBA0879997.1"/>
    </source>
</evidence>
<dbReference type="GO" id="GO:0046512">
    <property type="term" value="P:sphingosine biosynthetic process"/>
    <property type="evidence" value="ECO:0007669"/>
    <property type="project" value="TreeGrafter"/>
</dbReference>
<keyword evidence="8" id="KW-0746">Sphingolipid metabolism</keyword>
<dbReference type="InterPro" id="IPR015421">
    <property type="entry name" value="PyrdxlP-dep_Trfase_major"/>
</dbReference>
<dbReference type="GO" id="GO:0005783">
    <property type="term" value="C:endoplasmic reticulum"/>
    <property type="evidence" value="ECO:0007669"/>
    <property type="project" value="TreeGrafter"/>
</dbReference>
<keyword evidence="6" id="KW-0808">Transferase</keyword>
<keyword evidence="9" id="KW-0443">Lipid metabolism</keyword>
<keyword evidence="10" id="KW-0012">Acyltransferase</keyword>
<evidence type="ECO:0000256" key="1">
    <source>
        <dbReference type="ARBA" id="ARBA00001933"/>
    </source>
</evidence>
<evidence type="ECO:0000313" key="13">
    <source>
        <dbReference type="Proteomes" id="UP000593576"/>
    </source>
</evidence>
<comment type="similarity">
    <text evidence="4">Belongs to the class-II pyridoxal-phosphate-dependent aminotransferase family.</text>
</comment>
<evidence type="ECO:0000256" key="8">
    <source>
        <dbReference type="ARBA" id="ARBA00022919"/>
    </source>
</evidence>
<evidence type="ECO:0000256" key="4">
    <source>
        <dbReference type="ARBA" id="ARBA00008392"/>
    </source>
</evidence>
<comment type="pathway">
    <text evidence="3">Sphingolipid metabolism.</text>
</comment>
<dbReference type="Proteomes" id="UP000593576">
    <property type="component" value="Unassembled WGS sequence"/>
</dbReference>
<dbReference type="InterPro" id="IPR015424">
    <property type="entry name" value="PyrdxlP-dep_Trfase"/>
</dbReference>
<dbReference type="GO" id="GO:0030170">
    <property type="term" value="F:pyridoxal phosphate binding"/>
    <property type="evidence" value="ECO:0007669"/>
    <property type="project" value="InterPro"/>
</dbReference>
<dbReference type="GO" id="GO:0004758">
    <property type="term" value="F:serine C-palmitoyltransferase activity"/>
    <property type="evidence" value="ECO:0007669"/>
    <property type="project" value="TreeGrafter"/>
</dbReference>
<keyword evidence="13" id="KW-1185">Reference proteome</keyword>
<proteinExistence type="inferred from homology"/>
<reference evidence="12 13" key="1">
    <citation type="journal article" date="2019" name="Genome Biol. Evol.">
        <title>Insights into the evolution of the New World diploid cottons (Gossypium, subgenus Houzingenia) based on genome sequencing.</title>
        <authorList>
            <person name="Grover C.E."/>
            <person name="Arick M.A. 2nd"/>
            <person name="Thrash A."/>
            <person name="Conover J.L."/>
            <person name="Sanders W.S."/>
            <person name="Peterson D.G."/>
            <person name="Frelichowski J.E."/>
            <person name="Scheffler J.A."/>
            <person name="Scheffler B.E."/>
            <person name="Wendel J.F."/>
        </authorList>
    </citation>
    <scope>NUCLEOTIDE SEQUENCE [LARGE SCALE GENOMIC DNA]</scope>
    <source>
        <strain evidence="12">1</strain>
        <tissue evidence="12">Leaf</tissue>
    </source>
</reference>
<comment type="caution">
    <text evidence="12">The sequence shown here is derived from an EMBL/GenBank/DDBJ whole genome shotgun (WGS) entry which is preliminary data.</text>
</comment>
<comment type="pathway">
    <text evidence="2">Lipid metabolism; sphingolipid metabolism.</text>
</comment>
<gene>
    <name evidence="12" type="ORF">Goshw_012737</name>
</gene>
<name>A0A7J9NA48_GOSSC</name>
<protein>
    <recommendedName>
        <fullName evidence="5">serine C-palmitoyltransferase</fullName>
        <ecNumber evidence="5">2.3.1.50</ecNumber>
    </recommendedName>
</protein>
<dbReference type="SUPFAM" id="SSF53383">
    <property type="entry name" value="PLP-dependent transferases"/>
    <property type="match status" value="1"/>
</dbReference>
<dbReference type="OrthoDB" id="3168162at2759"/>
<organism evidence="12 13">
    <name type="scientific">Gossypium schwendimanii</name>
    <name type="common">Cotton</name>
    <dbReference type="NCBI Taxonomy" id="34291"/>
    <lineage>
        <taxon>Eukaryota</taxon>
        <taxon>Viridiplantae</taxon>
        <taxon>Streptophyta</taxon>
        <taxon>Embryophyta</taxon>
        <taxon>Tracheophyta</taxon>
        <taxon>Spermatophyta</taxon>
        <taxon>Magnoliopsida</taxon>
        <taxon>eudicotyledons</taxon>
        <taxon>Gunneridae</taxon>
        <taxon>Pentapetalae</taxon>
        <taxon>rosids</taxon>
        <taxon>malvids</taxon>
        <taxon>Malvales</taxon>
        <taxon>Malvaceae</taxon>
        <taxon>Malvoideae</taxon>
        <taxon>Gossypium</taxon>
    </lineage>
</organism>
<accession>A0A7J9NA48</accession>
<comment type="cofactor">
    <cofactor evidence="1">
        <name>pyridoxal 5'-phosphate</name>
        <dbReference type="ChEBI" id="CHEBI:597326"/>
    </cofactor>
</comment>
<evidence type="ECO:0000256" key="2">
    <source>
        <dbReference type="ARBA" id="ARBA00004760"/>
    </source>
</evidence>
<dbReference type="AlphaFoldDB" id="A0A7J9NA48"/>
<dbReference type="Gene3D" id="3.40.640.10">
    <property type="entry name" value="Type I PLP-dependent aspartate aminotransferase-like (Major domain)"/>
    <property type="match status" value="1"/>
</dbReference>
<evidence type="ECO:0000256" key="9">
    <source>
        <dbReference type="ARBA" id="ARBA00023098"/>
    </source>
</evidence>
<evidence type="ECO:0000256" key="10">
    <source>
        <dbReference type="ARBA" id="ARBA00023315"/>
    </source>
</evidence>
<dbReference type="PANTHER" id="PTHR13693:SF2">
    <property type="entry name" value="SERINE PALMITOYLTRANSFERASE 1"/>
    <property type="match status" value="1"/>
</dbReference>
<evidence type="ECO:0000256" key="6">
    <source>
        <dbReference type="ARBA" id="ARBA00022679"/>
    </source>
</evidence>
<dbReference type="GO" id="GO:0046513">
    <property type="term" value="P:ceramide biosynthetic process"/>
    <property type="evidence" value="ECO:0007669"/>
    <property type="project" value="TreeGrafter"/>
</dbReference>
<evidence type="ECO:0000259" key="11">
    <source>
        <dbReference type="Pfam" id="PF00155"/>
    </source>
</evidence>
<dbReference type="EMBL" id="JABFAF010276756">
    <property type="protein sequence ID" value="MBA0879997.1"/>
    <property type="molecule type" value="Genomic_DNA"/>
</dbReference>
<dbReference type="PANTHER" id="PTHR13693">
    <property type="entry name" value="CLASS II AMINOTRANSFERASE/8-AMINO-7-OXONONANOATE SYNTHASE"/>
    <property type="match status" value="1"/>
</dbReference>
<dbReference type="EC" id="2.3.1.50" evidence="5"/>
<dbReference type="InterPro" id="IPR050087">
    <property type="entry name" value="AON_synthase_class-II"/>
</dbReference>
<evidence type="ECO:0000256" key="5">
    <source>
        <dbReference type="ARBA" id="ARBA00013220"/>
    </source>
</evidence>